<proteinExistence type="predicted"/>
<dbReference type="EMBL" id="CMVM020000336">
    <property type="status" value="NOT_ANNOTATED_CDS"/>
    <property type="molecule type" value="Genomic_DNA"/>
</dbReference>
<evidence type="ECO:0000313" key="3">
    <source>
        <dbReference type="Proteomes" id="UP000024404"/>
    </source>
</evidence>
<keyword evidence="3" id="KW-1185">Reference proteome</keyword>
<reference evidence="3" key="1">
    <citation type="submission" date="2013-10" db="EMBL/GenBank/DDBJ databases">
        <title>Genome sequencing of Onchocerca volvulus.</title>
        <authorList>
            <person name="Cotton J."/>
            <person name="Tsai J."/>
            <person name="Stanley E."/>
            <person name="Tracey A."/>
            <person name="Holroyd N."/>
            <person name="Lustigman S."/>
            <person name="Berriman M."/>
        </authorList>
    </citation>
    <scope>NUCLEOTIDE SEQUENCE</scope>
</reference>
<feature type="compositionally biased region" description="Basic and acidic residues" evidence="1">
    <location>
        <begin position="33"/>
        <end position="48"/>
    </location>
</feature>
<dbReference type="AlphaFoldDB" id="A0A8R1TJU6"/>
<reference evidence="2" key="2">
    <citation type="submission" date="2022-06" db="UniProtKB">
        <authorList>
            <consortium name="EnsemblMetazoa"/>
        </authorList>
    </citation>
    <scope>IDENTIFICATION</scope>
</reference>
<organism evidence="2 3">
    <name type="scientific">Onchocerca volvulus</name>
    <dbReference type="NCBI Taxonomy" id="6282"/>
    <lineage>
        <taxon>Eukaryota</taxon>
        <taxon>Metazoa</taxon>
        <taxon>Ecdysozoa</taxon>
        <taxon>Nematoda</taxon>
        <taxon>Chromadorea</taxon>
        <taxon>Rhabditida</taxon>
        <taxon>Spirurina</taxon>
        <taxon>Spiruromorpha</taxon>
        <taxon>Filarioidea</taxon>
        <taxon>Onchocercidae</taxon>
        <taxon>Onchocerca</taxon>
    </lineage>
</organism>
<name>A0A8R1TJU6_ONCVO</name>
<evidence type="ECO:0000256" key="1">
    <source>
        <dbReference type="SAM" id="MobiDB-lite"/>
    </source>
</evidence>
<sequence length="56" mass="6059">MSKAICPGVAIILKKQNVALVDLVSFSEADLRPHHMAPEDPGPREVHVSDINARKG</sequence>
<accession>A0A8R1TJU6</accession>
<dbReference type="EnsemblMetazoa" id="OVOC10380.1">
    <property type="protein sequence ID" value="OVOC10380.1"/>
    <property type="gene ID" value="WBGene00247189"/>
</dbReference>
<dbReference type="Proteomes" id="UP000024404">
    <property type="component" value="Unassembled WGS sequence"/>
</dbReference>
<feature type="region of interest" description="Disordered" evidence="1">
    <location>
        <begin position="33"/>
        <end position="56"/>
    </location>
</feature>
<protein>
    <submittedName>
        <fullName evidence="2">Uncharacterized protein</fullName>
    </submittedName>
</protein>
<evidence type="ECO:0000313" key="2">
    <source>
        <dbReference type="EnsemblMetazoa" id="OVOC10380.1"/>
    </source>
</evidence>